<dbReference type="Proteomes" id="UP000307087">
    <property type="component" value="Unassembled WGS sequence"/>
</dbReference>
<keyword evidence="2" id="KW-1185">Reference proteome</keyword>
<dbReference type="AlphaFoldDB" id="A0A4S8NGM6"/>
<dbReference type="Pfam" id="PF14072">
    <property type="entry name" value="DndB"/>
    <property type="match status" value="1"/>
</dbReference>
<dbReference type="InterPro" id="IPR017642">
    <property type="entry name" value="DNA_S_mod_DndB"/>
</dbReference>
<evidence type="ECO:0000313" key="1">
    <source>
        <dbReference type="EMBL" id="THV15940.1"/>
    </source>
</evidence>
<dbReference type="NCBIfam" id="NF041060">
    <property type="entry name" value="DpdB"/>
    <property type="match status" value="1"/>
</dbReference>
<proteinExistence type="predicted"/>
<reference evidence="1 2" key="1">
    <citation type="journal article" date="2009" name="Int. J. Syst. Evol. Microbiol.">
        <title>Nocardioides caeni sp. nov., isolated from wastewater.</title>
        <authorList>
            <person name="Yoon J.H."/>
            <person name="Kang S.J."/>
            <person name="Park S."/>
            <person name="Kim W."/>
            <person name="Oh T.K."/>
        </authorList>
    </citation>
    <scope>NUCLEOTIDE SEQUENCE [LARGE SCALE GENOMIC DNA]</scope>
    <source>
        <strain evidence="1 2">DSM 23134</strain>
    </source>
</reference>
<name>A0A4S8NGM6_9ACTN</name>
<protein>
    <submittedName>
        <fullName evidence="1">DGQHR domain-containing protein</fullName>
    </submittedName>
</protein>
<dbReference type="NCBIfam" id="TIGR03187">
    <property type="entry name" value="DGQHR"/>
    <property type="match status" value="1"/>
</dbReference>
<dbReference type="InterPro" id="IPR017601">
    <property type="entry name" value="DGQHR-contain_dom"/>
</dbReference>
<dbReference type="OrthoDB" id="237364at2"/>
<dbReference type="CDD" id="cd16413">
    <property type="entry name" value="DGQHR_domain"/>
    <property type="match status" value="1"/>
</dbReference>
<comment type="caution">
    <text evidence="1">The sequence shown here is derived from an EMBL/GenBank/DDBJ whole genome shotgun (WGS) entry which is preliminary data.</text>
</comment>
<dbReference type="RefSeq" id="WP_136562035.1">
    <property type="nucleotide sequence ID" value="NZ_BAABLS010000010.1"/>
</dbReference>
<accession>A0A4S8NGM6</accession>
<evidence type="ECO:0000313" key="2">
    <source>
        <dbReference type="Proteomes" id="UP000307087"/>
    </source>
</evidence>
<gene>
    <name evidence="1" type="ORF">E9934_06280</name>
</gene>
<organism evidence="1 2">
    <name type="scientific">Nocardioides caeni</name>
    <dbReference type="NCBI Taxonomy" id="574700"/>
    <lineage>
        <taxon>Bacteria</taxon>
        <taxon>Bacillati</taxon>
        <taxon>Actinomycetota</taxon>
        <taxon>Actinomycetes</taxon>
        <taxon>Propionibacteriales</taxon>
        <taxon>Nocardioidaceae</taxon>
        <taxon>Nocardioides</taxon>
    </lineage>
</organism>
<dbReference type="EMBL" id="STGW01000003">
    <property type="protein sequence ID" value="THV15940.1"/>
    <property type="molecule type" value="Genomic_DNA"/>
</dbReference>
<sequence length="367" mass="40881">MADRYDIRLPALKIRQGEQAIYAFGVDGKRIHDFTTVSRVHRDDTELQGYQRPEVLSHIRAIRRYLESDGAMLPNAVVLAFDERVTFEPSATRSDLDYVTPGELVIPVDESLPDDQKPAWLVDGQQRSAAIRDADLAEFAVAAVGFIAHGEAEQRSQFILVNNTKPLPKGLIHELLPDTQGHLPTAYAKKQLPARVLAALNFGSRADGQPFATRIATPTMANGYIKDNSVLKMIENSLYDGALYQYRDPIDGTGDVDQMLLHLNYFWTVVAVTFPEAWDLPPTKSRLTHGAGIQAMGYVMDQLTDGVPAAELPGLNLEKKIESLRAHCAWTSGTWDFGPEQARRWNGIQNTPNDVRLLTSHLLRALR</sequence>